<dbReference type="SUPFAM" id="SSF53850">
    <property type="entry name" value="Periplasmic binding protein-like II"/>
    <property type="match status" value="1"/>
</dbReference>
<evidence type="ECO:0000256" key="4">
    <source>
        <dbReference type="RuleBase" id="RU003744"/>
    </source>
</evidence>
<protein>
    <submittedName>
        <fullName evidence="7">Amino acid ABC transporter substrate-binding protein</fullName>
    </submittedName>
</protein>
<dbReference type="InterPro" id="IPR018313">
    <property type="entry name" value="SBP_3_CS"/>
</dbReference>
<evidence type="ECO:0000256" key="2">
    <source>
        <dbReference type="ARBA" id="ARBA00010333"/>
    </source>
</evidence>
<dbReference type="PANTHER" id="PTHR35936:SF17">
    <property type="entry name" value="ARGININE-BINDING EXTRACELLULAR PROTEIN ARTP"/>
    <property type="match status" value="1"/>
</dbReference>
<feature type="domain" description="Ionotropic glutamate receptor C-terminal" evidence="6">
    <location>
        <begin position="32"/>
        <end position="254"/>
    </location>
</feature>
<evidence type="ECO:0000259" key="6">
    <source>
        <dbReference type="SMART" id="SM00079"/>
    </source>
</evidence>
<dbReference type="PROSITE" id="PS01039">
    <property type="entry name" value="SBP_BACTERIAL_3"/>
    <property type="match status" value="1"/>
</dbReference>
<evidence type="ECO:0000313" key="8">
    <source>
        <dbReference type="Proteomes" id="UP001330434"/>
    </source>
</evidence>
<dbReference type="SMART" id="SM00079">
    <property type="entry name" value="PBPe"/>
    <property type="match status" value="1"/>
</dbReference>
<sequence length="256" mass="27696">MKFKAIFQSIVCVLLLSLGGCGEKKKDPNAPYIVMTSPDNPPFEYVDTSSGSEKIVGFDIEMMNKIADHLGWKIEVVPADFASLIPAIQSGRADMVIASMVPTPEREKSVDFSTPYYQNSPAFLIRKGATIQGVADLTNRQVGVQLGSTHEQAAKKLSNNNEIFNVLSLTRIGDLVQELKTGRIDAVLIEKPVAEGIIANNPDLAVIDATDVQAESPAIAFPNGSPLVVPVNKAIEELKSTGVIESMAKLWFSDHK</sequence>
<dbReference type="SMART" id="SM00062">
    <property type="entry name" value="PBPb"/>
    <property type="match status" value="1"/>
</dbReference>
<evidence type="ECO:0000313" key="7">
    <source>
        <dbReference type="EMBL" id="WVX66543.1"/>
    </source>
</evidence>
<comment type="subcellular location">
    <subcellularLocation>
        <location evidence="1">Cell envelope</location>
    </subcellularLocation>
</comment>
<dbReference type="InterPro" id="IPR001320">
    <property type="entry name" value="Iontro_rcpt_C"/>
</dbReference>
<evidence type="ECO:0000256" key="1">
    <source>
        <dbReference type="ARBA" id="ARBA00004196"/>
    </source>
</evidence>
<dbReference type="PROSITE" id="PS51257">
    <property type="entry name" value="PROKAR_LIPOPROTEIN"/>
    <property type="match status" value="1"/>
</dbReference>
<reference evidence="7 8" key="1">
    <citation type="journal article" date="2024" name="Environ. Microbiol.">
        <title>Novel evolutionary insights on the interactions of the Holosporales (Alphaproteobacteria) with eukaryotic hosts from comparative genomics.</title>
        <authorList>
            <person name="Giovannini M."/>
            <person name="Petroni G."/>
            <person name="Castelli M."/>
        </authorList>
    </citation>
    <scope>NUCLEOTIDE SEQUENCE [LARGE SCALE GENOMIC DNA]</scope>
    <source>
        <strain evidence="7 8">US_Bl 15I1</strain>
    </source>
</reference>
<organism evidence="7 8">
    <name type="scientific">Candidatus Bealeia paramacronuclearis</name>
    <dbReference type="NCBI Taxonomy" id="1921001"/>
    <lineage>
        <taxon>Bacteria</taxon>
        <taxon>Pseudomonadati</taxon>
        <taxon>Pseudomonadota</taxon>
        <taxon>Alphaproteobacteria</taxon>
        <taxon>Holosporales</taxon>
        <taxon>Holosporaceae</taxon>
        <taxon>Candidatus Bealeia</taxon>
    </lineage>
</organism>
<dbReference type="PANTHER" id="PTHR35936">
    <property type="entry name" value="MEMBRANE-BOUND LYTIC MUREIN TRANSGLYCOSYLASE F"/>
    <property type="match status" value="1"/>
</dbReference>
<dbReference type="Pfam" id="PF00497">
    <property type="entry name" value="SBP_bac_3"/>
    <property type="match status" value="1"/>
</dbReference>
<evidence type="ECO:0000256" key="3">
    <source>
        <dbReference type="ARBA" id="ARBA00022729"/>
    </source>
</evidence>
<keyword evidence="8" id="KW-1185">Reference proteome</keyword>
<proteinExistence type="inferred from homology"/>
<dbReference type="EMBL" id="CP133270">
    <property type="protein sequence ID" value="WVX66543.1"/>
    <property type="molecule type" value="Genomic_DNA"/>
</dbReference>
<dbReference type="Proteomes" id="UP001330434">
    <property type="component" value="Chromosome"/>
</dbReference>
<comment type="similarity">
    <text evidence="2 4">Belongs to the bacterial solute-binding protein 3 family.</text>
</comment>
<dbReference type="InterPro" id="IPR001638">
    <property type="entry name" value="Solute-binding_3/MltF_N"/>
</dbReference>
<keyword evidence="3" id="KW-0732">Signal</keyword>
<evidence type="ECO:0000259" key="5">
    <source>
        <dbReference type="SMART" id="SM00062"/>
    </source>
</evidence>
<feature type="domain" description="Solute-binding protein family 3/N-terminal" evidence="5">
    <location>
        <begin position="31"/>
        <end position="255"/>
    </location>
</feature>
<name>A0ABZ2C3A6_9PROT</name>
<dbReference type="RefSeq" id="WP_331255399.1">
    <property type="nucleotide sequence ID" value="NZ_CP133270.1"/>
</dbReference>
<accession>A0ABZ2C3A6</accession>
<dbReference type="Gene3D" id="3.40.190.10">
    <property type="entry name" value="Periplasmic binding protein-like II"/>
    <property type="match status" value="2"/>
</dbReference>
<gene>
    <name evidence="7" type="ORF">Bealeia1_00722</name>
</gene>